<proteinExistence type="predicted"/>
<keyword evidence="1" id="KW-0963">Cytoplasm</keyword>
<dbReference type="Proteomes" id="UP000229600">
    <property type="component" value="Unassembled WGS sequence"/>
</dbReference>
<dbReference type="GO" id="GO:0043743">
    <property type="term" value="F:LPPG:FO 2-phospho-L-lactate transferase activity"/>
    <property type="evidence" value="ECO:0007669"/>
    <property type="project" value="InterPro"/>
</dbReference>
<accession>A0A2H0N5Y8</accession>
<dbReference type="AlphaFoldDB" id="A0A2H0N5Y8"/>
<dbReference type="InterPro" id="IPR038136">
    <property type="entry name" value="CofD-like_dom_sf"/>
</dbReference>
<evidence type="ECO:0008006" key="4">
    <source>
        <dbReference type="Google" id="ProtNLM"/>
    </source>
</evidence>
<evidence type="ECO:0000256" key="1">
    <source>
        <dbReference type="ARBA" id="ARBA00022490"/>
    </source>
</evidence>
<dbReference type="SUPFAM" id="SSF142338">
    <property type="entry name" value="CofD-like"/>
    <property type="match status" value="1"/>
</dbReference>
<gene>
    <name evidence="2" type="ORF">COV59_01650</name>
</gene>
<dbReference type="PANTHER" id="PTHR30135">
    <property type="entry name" value="UNCHARACTERIZED PROTEIN YVCK-RELATED"/>
    <property type="match status" value="1"/>
</dbReference>
<reference evidence="2 3" key="1">
    <citation type="submission" date="2017-09" db="EMBL/GenBank/DDBJ databases">
        <title>Depth-based differentiation of microbial function through sediment-hosted aquifers and enrichment of novel symbionts in the deep terrestrial subsurface.</title>
        <authorList>
            <person name="Probst A.J."/>
            <person name="Ladd B."/>
            <person name="Jarett J.K."/>
            <person name="Geller-Mcgrath D.E."/>
            <person name="Sieber C.M."/>
            <person name="Emerson J.B."/>
            <person name="Anantharaman K."/>
            <person name="Thomas B.C."/>
            <person name="Malmstrom R."/>
            <person name="Stieglmeier M."/>
            <person name="Klingl A."/>
            <person name="Woyke T."/>
            <person name="Ryan C.M."/>
            <person name="Banfield J.F."/>
        </authorList>
    </citation>
    <scope>NUCLEOTIDE SEQUENCE [LARGE SCALE GENOMIC DNA]</scope>
    <source>
        <strain evidence="2">CG11_big_fil_rev_8_21_14_0_20_39_34</strain>
    </source>
</reference>
<dbReference type="InterPro" id="IPR010119">
    <property type="entry name" value="Gluconeogen_factor"/>
</dbReference>
<organism evidence="2 3">
    <name type="scientific">Candidatus Magasanikbacteria bacterium CG11_big_fil_rev_8_21_14_0_20_39_34</name>
    <dbReference type="NCBI Taxonomy" id="1974653"/>
    <lineage>
        <taxon>Bacteria</taxon>
        <taxon>Candidatus Magasanikiibacteriota</taxon>
    </lineage>
</organism>
<protein>
    <recommendedName>
        <fullName evidence="4">Gluconeogenesis factor</fullName>
    </recommendedName>
</protein>
<evidence type="ECO:0000313" key="3">
    <source>
        <dbReference type="Proteomes" id="UP000229600"/>
    </source>
</evidence>
<dbReference type="PANTHER" id="PTHR30135:SF3">
    <property type="entry name" value="GLUCONEOGENESIS FACTOR-RELATED"/>
    <property type="match status" value="1"/>
</dbReference>
<comment type="caution">
    <text evidence="2">The sequence shown here is derived from an EMBL/GenBank/DDBJ whole genome shotgun (WGS) entry which is preliminary data.</text>
</comment>
<dbReference type="Pfam" id="PF01933">
    <property type="entry name" value="CofD"/>
    <property type="match status" value="1"/>
</dbReference>
<dbReference type="EMBL" id="PCWN01000005">
    <property type="protein sequence ID" value="PIR04320.1"/>
    <property type="molecule type" value="Genomic_DNA"/>
</dbReference>
<dbReference type="Gene3D" id="3.40.50.10680">
    <property type="entry name" value="CofD-like domains"/>
    <property type="match status" value="1"/>
</dbReference>
<sequence>MENKNMQNERSSEVVVFGGANGTSLVLLGLKEYQDIHLSAVVSMSDSGRSSRIVREELKQLPVADILRVLMALSKYDFDLLKEIFYKKRFETEDKLNGLNIGSLMIALSANYCGDLVSTIDALGKIFEIHGKVFPATLDMTDLNVELSDGTQIHGEGEIDEPHNRKEGLLIQRAWLERSGRLYDGAKKAITSADVIVIGPGDLYTSNIASLLADGTYEAIAQSHAKILYFAGNKYSLSGEYAPQNLSARVEALEKYLPRKLDVVVYNDHILSQDEQSHYEEKEWGVLSFDVENLPSHRVFGFDVEKSGGGIDHHALGKRLYDIIREKI</sequence>
<dbReference type="InterPro" id="IPR002882">
    <property type="entry name" value="CofD"/>
</dbReference>
<evidence type="ECO:0000313" key="2">
    <source>
        <dbReference type="EMBL" id="PIR04320.1"/>
    </source>
</evidence>
<name>A0A2H0N5Y8_9BACT</name>